<dbReference type="Gene3D" id="3.90.550.10">
    <property type="entry name" value="Spore Coat Polysaccharide Biosynthesis Protein SpsA, Chain A"/>
    <property type="match status" value="1"/>
</dbReference>
<keyword evidence="3" id="KW-1185">Reference proteome</keyword>
<dbReference type="InterPro" id="IPR050587">
    <property type="entry name" value="GNT1/Glycosyltrans_8"/>
</dbReference>
<evidence type="ECO:0000313" key="2">
    <source>
        <dbReference type="EMBL" id="QID85980.1"/>
    </source>
</evidence>
<evidence type="ECO:0000256" key="1">
    <source>
        <dbReference type="SAM" id="MobiDB-lite"/>
    </source>
</evidence>
<proteinExistence type="predicted"/>
<dbReference type="AlphaFoldDB" id="A0A6C1EAQ7"/>
<gene>
    <name evidence="2" type="primary">IDS2_2</name>
    <name evidence="2" type="ORF">GRS66_008580</name>
</gene>
<reference evidence="2 3" key="1">
    <citation type="journal article" date="2019" name="BMC Genomics">
        <title>Chromosome level assembly and comparative genome analysis confirm lager-brewing yeasts originated from a single hybridization.</title>
        <authorList>
            <person name="Salazar A.N."/>
            <person name="Gorter de Vries A.R."/>
            <person name="van den Broek M."/>
            <person name="Brouwers N."/>
            <person name="de la Torre Cortes P."/>
            <person name="Kuijpers N.G.A."/>
            <person name="Daran J.G."/>
            <person name="Abeel T."/>
        </authorList>
    </citation>
    <scope>NUCLEOTIDE SEQUENCE [LARGE SCALE GENOMIC DNA]</scope>
    <source>
        <strain evidence="2 3">CBS 1483</strain>
    </source>
</reference>
<dbReference type="Proteomes" id="UP000501346">
    <property type="component" value="Chromosome SeX-ScX"/>
</dbReference>
<dbReference type="InterPro" id="IPR029044">
    <property type="entry name" value="Nucleotide-diphossugar_trans"/>
</dbReference>
<protein>
    <submittedName>
        <fullName evidence="2">Ime2-dependent signaling-protein</fullName>
    </submittedName>
</protein>
<dbReference type="SUPFAM" id="SSF53448">
    <property type="entry name" value="Nucleotide-diphospho-sugar transferases"/>
    <property type="match status" value="1"/>
</dbReference>
<sequence>MDNQQERISEDITGDLAAAVRKSWSEPQDNPLLLNVNNSPIGTPTDRYSPEPVMMVEGNALNPLSLARGSAQHQQRLYGSSQSREKSEQQQQDYQLFKHHYSLGQETRESVSDILNDLTLGSPEPSESRTPIRQPSVDVPPVTTRRSSIQDVQWIRHLLNPRSSFSGVSSNEPASSPDNSSNESKAWVTILHDSSAESLQAVIVLAQSLKKVNSQYGLCVLHSSEVNASQLNQVGIKTLIIDEYINVFLNFGSCSGFSGSLQETETKNDLNFKWCKLFLFFSLIDRFELICYLSPTCVVLQNIDELLESPEVSDEIDNETCVLLSNKENYICGDLTTVKQDPILNEEDNEEDNEDPQIIILKPNSAVAMCIKEYFTIYGNEFEGESKRSMFHQMNDLQIMKALFGDKWGYLDNDGYCAVPVTTIPTDRLNYKIIEFKILKPWERQNYVSAGLQPNSIMNEWLNLWRDFLNQVN</sequence>
<evidence type="ECO:0000313" key="3">
    <source>
        <dbReference type="Proteomes" id="UP000501346"/>
    </source>
</evidence>
<feature type="region of interest" description="Disordered" evidence="1">
    <location>
        <begin position="23"/>
        <end position="49"/>
    </location>
</feature>
<accession>A0A6C1EAQ7</accession>
<feature type="region of interest" description="Disordered" evidence="1">
    <location>
        <begin position="68"/>
        <end position="92"/>
    </location>
</feature>
<name>A0A6C1EAQ7_SACPS</name>
<dbReference type="PANTHER" id="PTHR11183">
    <property type="entry name" value="GLYCOGENIN SUBFAMILY MEMBER"/>
    <property type="match status" value="1"/>
</dbReference>
<dbReference type="OrthoDB" id="2014201at2759"/>
<feature type="region of interest" description="Disordered" evidence="1">
    <location>
        <begin position="117"/>
        <end position="145"/>
    </location>
</feature>
<organism evidence="2 3">
    <name type="scientific">Saccharomyces pastorianus</name>
    <name type="common">Lager yeast</name>
    <name type="synonym">Saccharomyces cerevisiae x Saccharomyces eubayanus</name>
    <dbReference type="NCBI Taxonomy" id="27292"/>
    <lineage>
        <taxon>Eukaryota</taxon>
        <taxon>Fungi</taxon>
        <taxon>Dikarya</taxon>
        <taxon>Ascomycota</taxon>
        <taxon>Saccharomycotina</taxon>
        <taxon>Saccharomycetes</taxon>
        <taxon>Saccharomycetales</taxon>
        <taxon>Saccharomycetaceae</taxon>
        <taxon>Saccharomyces</taxon>
    </lineage>
</organism>
<dbReference type="EMBL" id="CP049007">
    <property type="protein sequence ID" value="QID85980.1"/>
    <property type="molecule type" value="Genomic_DNA"/>
</dbReference>